<evidence type="ECO:0000256" key="5">
    <source>
        <dbReference type="ARBA" id="ARBA00022989"/>
    </source>
</evidence>
<dbReference type="GO" id="GO:0005886">
    <property type="term" value="C:plasma membrane"/>
    <property type="evidence" value="ECO:0007669"/>
    <property type="project" value="UniProtKB-SubCell"/>
</dbReference>
<protein>
    <submittedName>
        <fullName evidence="8">Modulator of FtsH protease</fullName>
    </submittedName>
</protein>
<feature type="transmembrane region" description="Helical" evidence="7">
    <location>
        <begin position="107"/>
        <end position="127"/>
    </location>
</feature>
<proteinExistence type="inferred from homology"/>
<organism evidence="8 9">
    <name type="scientific">Marinobacterium lutimaris</name>
    <dbReference type="NCBI Taxonomy" id="568106"/>
    <lineage>
        <taxon>Bacteria</taxon>
        <taxon>Pseudomonadati</taxon>
        <taxon>Pseudomonadota</taxon>
        <taxon>Gammaproteobacteria</taxon>
        <taxon>Oceanospirillales</taxon>
        <taxon>Oceanospirillaceae</taxon>
        <taxon>Marinobacterium</taxon>
    </lineage>
</organism>
<accession>A0A1H5W135</accession>
<dbReference type="AlphaFoldDB" id="A0A1H5W135"/>
<evidence type="ECO:0000256" key="1">
    <source>
        <dbReference type="ARBA" id="ARBA00004651"/>
    </source>
</evidence>
<keyword evidence="5 7" id="KW-1133">Transmembrane helix</keyword>
<feature type="transmembrane region" description="Helical" evidence="7">
    <location>
        <begin position="26"/>
        <end position="44"/>
    </location>
</feature>
<comment type="similarity">
    <text evidence="2 7">Belongs to the BI1 family.</text>
</comment>
<comment type="subcellular location">
    <subcellularLocation>
        <location evidence="1">Cell membrane</location>
        <topology evidence="1">Multi-pass membrane protein</topology>
    </subcellularLocation>
</comment>
<evidence type="ECO:0000256" key="6">
    <source>
        <dbReference type="ARBA" id="ARBA00023136"/>
    </source>
</evidence>
<dbReference type="CDD" id="cd10433">
    <property type="entry name" value="YccA_like"/>
    <property type="match status" value="1"/>
</dbReference>
<dbReference type="PANTHER" id="PTHR23291">
    <property type="entry name" value="BAX INHIBITOR-RELATED"/>
    <property type="match status" value="1"/>
</dbReference>
<dbReference type="InterPro" id="IPR006214">
    <property type="entry name" value="Bax_inhibitor_1-related"/>
</dbReference>
<evidence type="ECO:0000313" key="8">
    <source>
        <dbReference type="EMBL" id="SEF92507.1"/>
    </source>
</evidence>
<feature type="transmembrane region" description="Helical" evidence="7">
    <location>
        <begin position="197"/>
        <end position="223"/>
    </location>
</feature>
<gene>
    <name evidence="8" type="ORF">SAMN05444390_101893</name>
</gene>
<dbReference type="InterPro" id="IPR006213">
    <property type="entry name" value="Bax_inhbtr1_CS"/>
</dbReference>
<dbReference type="GO" id="GO:0008233">
    <property type="term" value="F:peptidase activity"/>
    <property type="evidence" value="ECO:0007669"/>
    <property type="project" value="UniProtKB-KW"/>
</dbReference>
<keyword evidence="3" id="KW-1003">Cell membrane</keyword>
<dbReference type="RefSeq" id="WP_104001842.1">
    <property type="nucleotide sequence ID" value="NZ_FNVQ01000001.1"/>
</dbReference>
<evidence type="ECO:0000256" key="4">
    <source>
        <dbReference type="ARBA" id="ARBA00022692"/>
    </source>
</evidence>
<evidence type="ECO:0000256" key="2">
    <source>
        <dbReference type="ARBA" id="ARBA00010350"/>
    </source>
</evidence>
<dbReference type="OrthoDB" id="9813298at2"/>
<keyword evidence="4 7" id="KW-0812">Transmembrane</keyword>
<dbReference type="PROSITE" id="PS01243">
    <property type="entry name" value="BI1"/>
    <property type="match status" value="1"/>
</dbReference>
<dbReference type="Pfam" id="PF01027">
    <property type="entry name" value="Bax1-I"/>
    <property type="match status" value="1"/>
</dbReference>
<keyword evidence="8" id="KW-0378">Hydrolase</keyword>
<keyword evidence="9" id="KW-1185">Reference proteome</keyword>
<dbReference type="PANTHER" id="PTHR23291:SF115">
    <property type="entry name" value="MODULATOR OF FTSH PROTEASE YCCA"/>
    <property type="match status" value="1"/>
</dbReference>
<reference evidence="8 9" key="1">
    <citation type="submission" date="2016-10" db="EMBL/GenBank/DDBJ databases">
        <authorList>
            <person name="de Groot N.N."/>
        </authorList>
    </citation>
    <scope>NUCLEOTIDE SEQUENCE [LARGE SCALE GENOMIC DNA]</scope>
    <source>
        <strain evidence="8 9">DSM 22012</strain>
    </source>
</reference>
<feature type="transmembrane region" description="Helical" evidence="7">
    <location>
        <begin position="74"/>
        <end position="95"/>
    </location>
</feature>
<dbReference type="Proteomes" id="UP000236745">
    <property type="component" value="Unassembled WGS sequence"/>
</dbReference>
<dbReference type="EMBL" id="FNVQ01000001">
    <property type="protein sequence ID" value="SEF92507.1"/>
    <property type="molecule type" value="Genomic_DNA"/>
</dbReference>
<evidence type="ECO:0000256" key="3">
    <source>
        <dbReference type="ARBA" id="ARBA00022475"/>
    </source>
</evidence>
<keyword evidence="8" id="KW-0645">Protease</keyword>
<evidence type="ECO:0000256" key="7">
    <source>
        <dbReference type="RuleBase" id="RU004379"/>
    </source>
</evidence>
<dbReference type="GO" id="GO:0006508">
    <property type="term" value="P:proteolysis"/>
    <property type="evidence" value="ECO:0007669"/>
    <property type="project" value="UniProtKB-KW"/>
</dbReference>
<feature type="transmembrane region" description="Helical" evidence="7">
    <location>
        <begin position="166"/>
        <end position="185"/>
    </location>
</feature>
<keyword evidence="6 7" id="KW-0472">Membrane</keyword>
<feature type="transmembrane region" description="Helical" evidence="7">
    <location>
        <begin position="50"/>
        <end position="67"/>
    </location>
</feature>
<feature type="transmembrane region" description="Helical" evidence="7">
    <location>
        <begin position="139"/>
        <end position="160"/>
    </location>
</feature>
<evidence type="ECO:0000313" key="9">
    <source>
        <dbReference type="Proteomes" id="UP000236745"/>
    </source>
</evidence>
<sequence>MANVQPLSHRAHSSAVDTNKVIRNTYMLLSMTLVLSAVTAGISMAINPPFFAYLGSVILSFVLLFVLNKKQNSAAALPLTFAFTGLLGFGLGPILNQYLAMSNGAQIVMTALGMTAVTFLGLSAYALTSRKDFSFMGGFLAAGSMVLIVAMIALFILPMFGVDISGIQLAFSAAVVMLMAGFVLYDTSNIVNGTYTNYVMATVSLYLSIYNLFVHLLALVGAFSDD</sequence>
<name>A0A1H5W135_9GAMM</name>